<reference evidence="4" key="1">
    <citation type="submission" date="2022-11" db="UniProtKB">
        <authorList>
            <consortium name="EnsemblMetazoa"/>
        </authorList>
    </citation>
    <scope>IDENTIFICATION</scope>
</reference>
<sequence length="321" mass="36362">MSITTTNPLFACTKCNSRHPFEELSQGQQLCKDCRGSYPVVKCTYCRAEFQQENKSSTNTICKKCAQNVKLYGTPKPCEYCNVIAAFIGNKCQRCANSEKKYGPPHTCEQCKQKCGFDRKEERKKVDGKLLCWLCTLSYKRVLQKAKKRKYELSSHHRSSSQPTKESCDGEPAKAEDKMDKLNSSRSAANESDSKRVKSDYSSNGVLPSSVNKSDVMFVDPGNTDHMVAMTQLREQIASLKKLLAEKEKIILERDKKITELRATHMQIEKDLRNKLAVLQKQHGETMEDVQAKNRALAKQVSMMCKSKPEKTEPKTQAPVL</sequence>
<dbReference type="InterPro" id="IPR032017">
    <property type="entry name" value="FAM76"/>
</dbReference>
<dbReference type="Proteomes" id="UP000887568">
    <property type="component" value="Unplaced"/>
</dbReference>
<feature type="region of interest" description="Disordered" evidence="3">
    <location>
        <begin position="151"/>
        <end position="208"/>
    </location>
</feature>
<protein>
    <recommendedName>
        <fullName evidence="6">Protein FAM76A</fullName>
    </recommendedName>
</protein>
<dbReference type="PANTHER" id="PTHR46176">
    <property type="entry name" value="LD21662P"/>
    <property type="match status" value="1"/>
</dbReference>
<organism evidence="4 5">
    <name type="scientific">Patiria miniata</name>
    <name type="common">Bat star</name>
    <name type="synonym">Asterina miniata</name>
    <dbReference type="NCBI Taxonomy" id="46514"/>
    <lineage>
        <taxon>Eukaryota</taxon>
        <taxon>Metazoa</taxon>
        <taxon>Echinodermata</taxon>
        <taxon>Eleutherozoa</taxon>
        <taxon>Asterozoa</taxon>
        <taxon>Asteroidea</taxon>
        <taxon>Valvatacea</taxon>
        <taxon>Valvatida</taxon>
        <taxon>Asterinidae</taxon>
        <taxon>Patiria</taxon>
    </lineage>
</organism>
<evidence type="ECO:0008006" key="6">
    <source>
        <dbReference type="Google" id="ProtNLM"/>
    </source>
</evidence>
<name>A0A913ZEB4_PATMI</name>
<keyword evidence="5" id="KW-1185">Reference proteome</keyword>
<dbReference type="RefSeq" id="XP_038049290.1">
    <property type="nucleotide sequence ID" value="XM_038193362.1"/>
</dbReference>
<dbReference type="EnsemblMetazoa" id="XM_038193363.1">
    <property type="protein sequence ID" value="XP_038049291.1"/>
    <property type="gene ID" value="LOC119722945"/>
</dbReference>
<dbReference type="PANTHER" id="PTHR46176:SF1">
    <property type="entry name" value="LD21662P"/>
    <property type="match status" value="1"/>
</dbReference>
<evidence type="ECO:0000313" key="4">
    <source>
        <dbReference type="EnsemblMetazoa" id="XP_038049290.1"/>
    </source>
</evidence>
<dbReference type="GeneID" id="119722945"/>
<dbReference type="OrthoDB" id="3689at2759"/>
<evidence type="ECO:0000256" key="2">
    <source>
        <dbReference type="ARBA" id="ARBA00023054"/>
    </source>
</evidence>
<dbReference type="AlphaFoldDB" id="A0A913ZEB4"/>
<evidence type="ECO:0000313" key="5">
    <source>
        <dbReference type="Proteomes" id="UP000887568"/>
    </source>
</evidence>
<evidence type="ECO:0000256" key="3">
    <source>
        <dbReference type="SAM" id="MobiDB-lite"/>
    </source>
</evidence>
<feature type="region of interest" description="Disordered" evidence="3">
    <location>
        <begin position="301"/>
        <end position="321"/>
    </location>
</feature>
<keyword evidence="2" id="KW-0175">Coiled coil</keyword>
<dbReference type="GO" id="GO:0016607">
    <property type="term" value="C:nuclear speck"/>
    <property type="evidence" value="ECO:0007669"/>
    <property type="project" value="TreeGrafter"/>
</dbReference>
<dbReference type="EnsemblMetazoa" id="XM_038193362.1">
    <property type="protein sequence ID" value="XP_038049290.1"/>
    <property type="gene ID" value="LOC119722945"/>
</dbReference>
<dbReference type="Pfam" id="PF16046">
    <property type="entry name" value="FAM76"/>
    <property type="match status" value="1"/>
</dbReference>
<accession>A0A913ZEB4</accession>
<dbReference type="OMA" id="CACAYKR"/>
<comment type="similarity">
    <text evidence="1">Belongs to the FAM76 family.</text>
</comment>
<dbReference type="RefSeq" id="XP_038049291.1">
    <property type="nucleotide sequence ID" value="XM_038193363.1"/>
</dbReference>
<proteinExistence type="inferred from homology"/>
<feature type="compositionally biased region" description="Basic and acidic residues" evidence="3">
    <location>
        <begin position="166"/>
        <end position="183"/>
    </location>
</feature>
<evidence type="ECO:0000256" key="1">
    <source>
        <dbReference type="ARBA" id="ARBA00009097"/>
    </source>
</evidence>